<keyword evidence="3" id="KW-1185">Reference proteome</keyword>
<feature type="transmembrane region" description="Helical" evidence="1">
    <location>
        <begin position="268"/>
        <end position="291"/>
    </location>
</feature>
<organism evidence="2 3">
    <name type="scientific">Symbiodinium pilosum</name>
    <name type="common">Dinoflagellate</name>
    <dbReference type="NCBI Taxonomy" id="2952"/>
    <lineage>
        <taxon>Eukaryota</taxon>
        <taxon>Sar</taxon>
        <taxon>Alveolata</taxon>
        <taxon>Dinophyceae</taxon>
        <taxon>Suessiales</taxon>
        <taxon>Symbiodiniaceae</taxon>
        <taxon>Symbiodinium</taxon>
    </lineage>
</organism>
<evidence type="ECO:0000313" key="2">
    <source>
        <dbReference type="EMBL" id="CAE7302346.1"/>
    </source>
</evidence>
<reference evidence="2" key="1">
    <citation type="submission" date="2021-02" db="EMBL/GenBank/DDBJ databases">
        <authorList>
            <person name="Dougan E. K."/>
            <person name="Rhodes N."/>
            <person name="Thang M."/>
            <person name="Chan C."/>
        </authorList>
    </citation>
    <scope>NUCLEOTIDE SEQUENCE</scope>
</reference>
<feature type="transmembrane region" description="Helical" evidence="1">
    <location>
        <begin position="233"/>
        <end position="256"/>
    </location>
</feature>
<gene>
    <name evidence="2" type="primary">UGT80B1</name>
    <name evidence="2" type="ORF">SPIL2461_LOCUS6825</name>
</gene>
<evidence type="ECO:0000256" key="1">
    <source>
        <dbReference type="SAM" id="Phobius"/>
    </source>
</evidence>
<name>A0A812NQ18_SYMPI</name>
<dbReference type="EMBL" id="CAJNIZ010010534">
    <property type="protein sequence ID" value="CAE7302346.1"/>
    <property type="molecule type" value="Genomic_DNA"/>
</dbReference>
<dbReference type="OrthoDB" id="427548at2759"/>
<proteinExistence type="predicted"/>
<keyword evidence="1" id="KW-0812">Transmembrane</keyword>
<keyword evidence="1" id="KW-1133">Transmembrane helix</keyword>
<evidence type="ECO:0000313" key="3">
    <source>
        <dbReference type="Proteomes" id="UP000649617"/>
    </source>
</evidence>
<accession>A0A812NQ18</accession>
<dbReference type="AlphaFoldDB" id="A0A812NQ18"/>
<comment type="caution">
    <text evidence="2">The sequence shown here is derived from an EMBL/GenBank/DDBJ whole genome shotgun (WGS) entry which is preliminary data.</text>
</comment>
<sequence length="297" mass="33658">MQRLWCLFELAAFLHSREAGTKTRLTIRPTLLGPLFLITVFSLIIFNAVTTFAWVLIESFWYFWLVVLLLSSVNFWLTAHMGRGYCRTIERVRDEIAEFSVDKLVSWCCCVGHKDPASGVRLTCDRKIILQCIQIWFGTVNAFENRVQTEIVRILVDQLSNQVLSYGQLVTVTVPITWGYLDVVFDQFLVGNYADAIHSLMRGLTYGLAMSPSLILLLFRLAYYLRRKRSSHLLDLLMSSLVILCGLCLFVGFVALDLSTFNVFLPGAPIAAGMIFCVPTVTAALLVWRVVPKTKLL</sequence>
<dbReference type="Proteomes" id="UP000649617">
    <property type="component" value="Unassembled WGS sequence"/>
</dbReference>
<protein>
    <submittedName>
        <fullName evidence="2">UGT80B1 protein</fullName>
    </submittedName>
</protein>
<feature type="transmembrane region" description="Helical" evidence="1">
    <location>
        <begin position="31"/>
        <end position="55"/>
    </location>
</feature>
<feature type="transmembrane region" description="Helical" evidence="1">
    <location>
        <begin position="201"/>
        <end position="221"/>
    </location>
</feature>
<feature type="transmembrane region" description="Helical" evidence="1">
    <location>
        <begin position="61"/>
        <end position="79"/>
    </location>
</feature>
<keyword evidence="1" id="KW-0472">Membrane</keyword>
<feature type="transmembrane region" description="Helical" evidence="1">
    <location>
        <begin position="163"/>
        <end position="181"/>
    </location>
</feature>